<organism evidence="1 2">
    <name type="scientific">Vespula pensylvanica</name>
    <name type="common">Western yellow jacket</name>
    <name type="synonym">Wasp</name>
    <dbReference type="NCBI Taxonomy" id="30213"/>
    <lineage>
        <taxon>Eukaryota</taxon>
        <taxon>Metazoa</taxon>
        <taxon>Ecdysozoa</taxon>
        <taxon>Arthropoda</taxon>
        <taxon>Hexapoda</taxon>
        <taxon>Insecta</taxon>
        <taxon>Pterygota</taxon>
        <taxon>Neoptera</taxon>
        <taxon>Endopterygota</taxon>
        <taxon>Hymenoptera</taxon>
        <taxon>Apocrita</taxon>
        <taxon>Aculeata</taxon>
        <taxon>Vespoidea</taxon>
        <taxon>Vespidae</taxon>
        <taxon>Vespinae</taxon>
        <taxon>Vespula</taxon>
    </lineage>
</organism>
<name>A0A834NS37_VESPE</name>
<gene>
    <name evidence="1" type="ORF">H0235_011494</name>
</gene>
<accession>A0A834NS37</accession>
<dbReference type="Proteomes" id="UP000600918">
    <property type="component" value="Unassembled WGS sequence"/>
</dbReference>
<evidence type="ECO:0000313" key="1">
    <source>
        <dbReference type="EMBL" id="KAF7416963.1"/>
    </source>
</evidence>
<keyword evidence="2" id="KW-1185">Reference proteome</keyword>
<sequence>MPILCVGETALDFGSTTKRASLSFEHSARGFIIQPEIIPMLIRLCPCMKQRLLRGQAILAIRKLHRAKNNWYNRDFRSNEFSKGLTWETFDEQTKQGCMVIGSLRSRLERLENPVAVLLTH</sequence>
<dbReference type="EMBL" id="JACSDY010000010">
    <property type="protein sequence ID" value="KAF7416963.1"/>
    <property type="molecule type" value="Genomic_DNA"/>
</dbReference>
<comment type="caution">
    <text evidence="1">The sequence shown here is derived from an EMBL/GenBank/DDBJ whole genome shotgun (WGS) entry which is preliminary data.</text>
</comment>
<proteinExistence type="predicted"/>
<reference evidence="1" key="1">
    <citation type="journal article" date="2020" name="G3 (Bethesda)">
        <title>High-Quality Assemblies for Three Invasive Social Wasps from the &lt;i&gt;Vespula&lt;/i&gt; Genus.</title>
        <authorList>
            <person name="Harrop T.W.R."/>
            <person name="Guhlin J."/>
            <person name="McLaughlin G.M."/>
            <person name="Permina E."/>
            <person name="Stockwell P."/>
            <person name="Gilligan J."/>
            <person name="Le Lec M.F."/>
            <person name="Gruber M.A.M."/>
            <person name="Quinn O."/>
            <person name="Lovegrove M."/>
            <person name="Duncan E.J."/>
            <person name="Remnant E.J."/>
            <person name="Van Eeckhoven J."/>
            <person name="Graham B."/>
            <person name="Knapp R.A."/>
            <person name="Langford K.W."/>
            <person name="Kronenberg Z."/>
            <person name="Press M.O."/>
            <person name="Eacker S.M."/>
            <person name="Wilson-Rankin E.E."/>
            <person name="Purcell J."/>
            <person name="Lester P.J."/>
            <person name="Dearden P.K."/>
        </authorList>
    </citation>
    <scope>NUCLEOTIDE SEQUENCE</scope>
    <source>
        <strain evidence="1">Volc-1</strain>
    </source>
</reference>
<protein>
    <submittedName>
        <fullName evidence="1">Uncharacterized protein</fullName>
    </submittedName>
</protein>
<evidence type="ECO:0000313" key="2">
    <source>
        <dbReference type="Proteomes" id="UP000600918"/>
    </source>
</evidence>
<dbReference type="AlphaFoldDB" id="A0A834NS37"/>